<dbReference type="OrthoDB" id="4611853at2"/>
<dbReference type="GO" id="GO:0016758">
    <property type="term" value="F:hexosyltransferase activity"/>
    <property type="evidence" value="ECO:0007669"/>
    <property type="project" value="TreeGrafter"/>
</dbReference>
<dbReference type="SUPFAM" id="SSF53756">
    <property type="entry name" value="UDP-Glycosyltransferase/glycogen phosphorylase"/>
    <property type="match status" value="1"/>
</dbReference>
<keyword evidence="4" id="KW-1185">Reference proteome</keyword>
<evidence type="ECO:0000313" key="4">
    <source>
        <dbReference type="Proteomes" id="UP000011960"/>
    </source>
</evidence>
<dbReference type="eggNOG" id="COG0438">
    <property type="taxonomic scope" value="Bacteria"/>
</dbReference>
<dbReference type="PATRIC" id="fig|1288826.3.peg.1341"/>
<evidence type="ECO:0000259" key="2">
    <source>
        <dbReference type="Pfam" id="PF13439"/>
    </source>
</evidence>
<dbReference type="PANTHER" id="PTHR45947">
    <property type="entry name" value="SULFOQUINOVOSYL TRANSFERASE SQD2"/>
    <property type="match status" value="1"/>
</dbReference>
<sequence length="377" mass="42613">MRKVLLISEVFPPVHGGSGRWFWEIYRRFPPGSVEVCTDRHPEASESDDKFPHNINRTQLSSKEWGITSLEGLTFYLRIFRYLDKLCQSQLIEQVHCGRIIPEGLPALLNKFRRGIPYTCYVHGEDVEVARTSREITFLTKLVMRHAEKLIANSENTAEILRARWGIDDQLLVMTPGVDINGFFPMGSTPRTRWRNKRVVLTVGRLQKRKGQDMMIRALPAIREKIPEIYYCVVGGGEEEKFLRALAESLDVEDIVEFSGELNDTEMLECYQQCDLFALPNRRINNDDEGFGMVLLEAESCGCPVLAGDSGGTRETMIPGETGVIVDCTAPEPLARTIIQLFSDIPALKKMGVAGRSLVERRFSWDSLASKAIDKLA</sequence>
<proteinExistence type="predicted"/>
<dbReference type="Proteomes" id="UP000011960">
    <property type="component" value="Unassembled WGS sequence"/>
</dbReference>
<protein>
    <submittedName>
        <fullName evidence="3">Group 1 glycosyl transferase</fullName>
    </submittedName>
</protein>
<dbReference type="RefSeq" id="WP_008938525.1">
    <property type="nucleotide sequence ID" value="NZ_APAT01000015.1"/>
</dbReference>
<gene>
    <name evidence="3" type="ORF">MSNKSG1_06893</name>
</gene>
<reference evidence="3 4" key="1">
    <citation type="journal article" date="2013" name="Genome Announc.">
        <title>Genome Sequence of Hydrothermal Arsenic-Respiring Bacterium Marinobacter santoriniensis NKSG1T.</title>
        <authorList>
            <person name="Handley K.M."/>
            <person name="Upton M."/>
            <person name="Beatson S.A."/>
            <person name="Hery M."/>
            <person name="Lloyd J.R."/>
        </authorList>
    </citation>
    <scope>NUCLEOTIDE SEQUENCE [LARGE SCALE GENOMIC DNA]</scope>
    <source>
        <strain evidence="3 4">NKSG1</strain>
    </source>
</reference>
<keyword evidence="3" id="KW-0808">Transferase</keyword>
<dbReference type="PANTHER" id="PTHR45947:SF3">
    <property type="entry name" value="SULFOQUINOVOSYL TRANSFERASE SQD2"/>
    <property type="match status" value="1"/>
</dbReference>
<dbReference type="STRING" id="1288826.MSNKSG1_06893"/>
<name>M7D4B0_9GAMM</name>
<dbReference type="InterPro" id="IPR001296">
    <property type="entry name" value="Glyco_trans_1"/>
</dbReference>
<organism evidence="3 4">
    <name type="scientific">Marinobacter santoriniensis NKSG1</name>
    <dbReference type="NCBI Taxonomy" id="1288826"/>
    <lineage>
        <taxon>Bacteria</taxon>
        <taxon>Pseudomonadati</taxon>
        <taxon>Pseudomonadota</taxon>
        <taxon>Gammaproteobacteria</taxon>
        <taxon>Pseudomonadales</taxon>
        <taxon>Marinobacteraceae</taxon>
        <taxon>Marinobacter</taxon>
    </lineage>
</organism>
<evidence type="ECO:0000259" key="1">
    <source>
        <dbReference type="Pfam" id="PF00534"/>
    </source>
</evidence>
<dbReference type="Pfam" id="PF00534">
    <property type="entry name" value="Glycos_transf_1"/>
    <property type="match status" value="1"/>
</dbReference>
<evidence type="ECO:0000313" key="3">
    <source>
        <dbReference type="EMBL" id="EMP55578.1"/>
    </source>
</evidence>
<accession>M7D4B0</accession>
<dbReference type="CDD" id="cd03801">
    <property type="entry name" value="GT4_PimA-like"/>
    <property type="match status" value="1"/>
</dbReference>
<dbReference type="InterPro" id="IPR028098">
    <property type="entry name" value="Glyco_trans_4-like_N"/>
</dbReference>
<dbReference type="Gene3D" id="3.40.50.2000">
    <property type="entry name" value="Glycogen Phosphorylase B"/>
    <property type="match status" value="2"/>
</dbReference>
<dbReference type="AlphaFoldDB" id="M7D4B0"/>
<comment type="caution">
    <text evidence="3">The sequence shown here is derived from an EMBL/GenBank/DDBJ whole genome shotgun (WGS) entry which is preliminary data.</text>
</comment>
<feature type="domain" description="Glycosyl transferase family 1" evidence="1">
    <location>
        <begin position="196"/>
        <end position="356"/>
    </location>
</feature>
<dbReference type="Pfam" id="PF13439">
    <property type="entry name" value="Glyco_transf_4"/>
    <property type="match status" value="1"/>
</dbReference>
<feature type="domain" description="Glycosyltransferase subfamily 4-like N-terminal" evidence="2">
    <location>
        <begin position="16"/>
        <end position="180"/>
    </location>
</feature>
<dbReference type="InterPro" id="IPR050194">
    <property type="entry name" value="Glycosyltransferase_grp1"/>
</dbReference>
<dbReference type="EMBL" id="APAT01000015">
    <property type="protein sequence ID" value="EMP55578.1"/>
    <property type="molecule type" value="Genomic_DNA"/>
</dbReference>